<sequence length="102" mass="12350">MRTKRLSSKEKEEVRAELDKINKKLYKDLQGHDLKRIKKETPEMLASIYAQLYEDGKTLVRIKERTSTNRPYEEVKKQQEIQEKWEETFASKWEDMETKIND</sequence>
<keyword evidence="2" id="KW-1185">Reference proteome</keyword>
<dbReference type="AlphaFoldDB" id="A0A9N9BCD0"/>
<accession>A0A9N9BCD0</accession>
<reference evidence="1" key="1">
    <citation type="submission" date="2021-06" db="EMBL/GenBank/DDBJ databases">
        <authorList>
            <person name="Kallberg Y."/>
            <person name="Tangrot J."/>
            <person name="Rosling A."/>
        </authorList>
    </citation>
    <scope>NUCLEOTIDE SEQUENCE</scope>
    <source>
        <strain evidence="1">BR232B</strain>
    </source>
</reference>
<evidence type="ECO:0000313" key="1">
    <source>
        <dbReference type="EMBL" id="CAG8559967.1"/>
    </source>
</evidence>
<name>A0A9N9BCD0_9GLOM</name>
<organism evidence="1 2">
    <name type="scientific">Paraglomus brasilianum</name>
    <dbReference type="NCBI Taxonomy" id="144538"/>
    <lineage>
        <taxon>Eukaryota</taxon>
        <taxon>Fungi</taxon>
        <taxon>Fungi incertae sedis</taxon>
        <taxon>Mucoromycota</taxon>
        <taxon>Glomeromycotina</taxon>
        <taxon>Glomeromycetes</taxon>
        <taxon>Paraglomerales</taxon>
        <taxon>Paraglomeraceae</taxon>
        <taxon>Paraglomus</taxon>
    </lineage>
</organism>
<evidence type="ECO:0000313" key="2">
    <source>
        <dbReference type="Proteomes" id="UP000789739"/>
    </source>
</evidence>
<gene>
    <name evidence="1" type="ORF">PBRASI_LOCUS5538</name>
</gene>
<proteinExistence type="predicted"/>
<comment type="caution">
    <text evidence="1">The sequence shown here is derived from an EMBL/GenBank/DDBJ whole genome shotgun (WGS) entry which is preliminary data.</text>
</comment>
<dbReference type="Proteomes" id="UP000789739">
    <property type="component" value="Unassembled WGS sequence"/>
</dbReference>
<dbReference type="EMBL" id="CAJVPI010000655">
    <property type="protein sequence ID" value="CAG8559967.1"/>
    <property type="molecule type" value="Genomic_DNA"/>
</dbReference>
<protein>
    <submittedName>
        <fullName evidence="1">1352_t:CDS:1</fullName>
    </submittedName>
</protein>